<name>A0A7D3XGV0_9SPHN</name>
<reference evidence="2 3" key="1">
    <citation type="submission" date="2020-05" db="EMBL/GenBank/DDBJ databases">
        <title>Erythrobacter mangrovi sp. nov., isolated from rhizosphere soil of mangrove plant (Kandelia candel).</title>
        <authorList>
            <person name="Ye Y.H."/>
        </authorList>
    </citation>
    <scope>NUCLEOTIDE SEQUENCE [LARGE SCALE GENOMIC DNA]</scope>
    <source>
        <strain evidence="2 3">EB310</strain>
    </source>
</reference>
<dbReference type="RefSeq" id="WP_173213048.1">
    <property type="nucleotide sequence ID" value="NZ_CP053921.1"/>
</dbReference>
<evidence type="ECO:0000313" key="3">
    <source>
        <dbReference type="Proteomes" id="UP000504693"/>
    </source>
</evidence>
<keyword evidence="3" id="KW-1185">Reference proteome</keyword>
<proteinExistence type="predicted"/>
<keyword evidence="1" id="KW-0472">Membrane</keyword>
<protein>
    <submittedName>
        <fullName evidence="2">GlsB/YeaQ/YmgE family stress response membrane protein</fullName>
    </submittedName>
</protein>
<organism evidence="2 3">
    <name type="scientific">Erythrobacter mangrovi</name>
    <dbReference type="NCBI Taxonomy" id="2739433"/>
    <lineage>
        <taxon>Bacteria</taxon>
        <taxon>Pseudomonadati</taxon>
        <taxon>Pseudomonadota</taxon>
        <taxon>Alphaproteobacteria</taxon>
        <taxon>Sphingomonadales</taxon>
        <taxon>Erythrobacteraceae</taxon>
        <taxon>Erythrobacter/Porphyrobacter group</taxon>
        <taxon>Erythrobacter</taxon>
    </lineage>
</organism>
<dbReference type="Proteomes" id="UP000504693">
    <property type="component" value="Chromosome"/>
</dbReference>
<keyword evidence="1" id="KW-1133">Transmembrane helix</keyword>
<keyword evidence="1" id="KW-0812">Transmembrane</keyword>
<evidence type="ECO:0000313" key="2">
    <source>
        <dbReference type="EMBL" id="QKG70753.1"/>
    </source>
</evidence>
<sequence length="84" mass="8393">MGALILIVMGAALGWLGTIVLRIEDGRLIFGQMLAGTAGSLLAGLFGGNASIVGGVSGGALAWATLGALGLIAAYNLLRRRLAQ</sequence>
<dbReference type="EMBL" id="CP053921">
    <property type="protein sequence ID" value="QKG70753.1"/>
    <property type="molecule type" value="Genomic_DNA"/>
</dbReference>
<feature type="transmembrane region" description="Helical" evidence="1">
    <location>
        <begin position="6"/>
        <end position="23"/>
    </location>
</feature>
<evidence type="ECO:0000256" key="1">
    <source>
        <dbReference type="SAM" id="Phobius"/>
    </source>
</evidence>
<feature type="transmembrane region" description="Helical" evidence="1">
    <location>
        <begin position="60"/>
        <end position="78"/>
    </location>
</feature>
<feature type="transmembrane region" description="Helical" evidence="1">
    <location>
        <begin position="35"/>
        <end position="54"/>
    </location>
</feature>
<gene>
    <name evidence="2" type="ORF">HQR01_04870</name>
</gene>
<dbReference type="KEGG" id="emv:HQR01_04870"/>
<dbReference type="AlphaFoldDB" id="A0A7D3XGV0"/>
<accession>A0A7D3XGV0</accession>